<dbReference type="Proteomes" id="UP000595897">
    <property type="component" value="Chromosome"/>
</dbReference>
<dbReference type="AlphaFoldDB" id="A0A7R7EGT1"/>
<reference evidence="1 2" key="1">
    <citation type="submission" date="2020-11" db="EMBL/GenBank/DDBJ databases">
        <title>Draft genome sequencing of a Lachnospiraceae strain isolated from anoxic soil subjected to BSD treatment.</title>
        <authorList>
            <person name="Uek A."/>
            <person name="Tonouchi A."/>
        </authorList>
    </citation>
    <scope>NUCLEOTIDE SEQUENCE [LARGE SCALE GENOMIC DNA]</scope>
    <source>
        <strain evidence="1 2">TB5</strain>
    </source>
</reference>
<proteinExistence type="predicted"/>
<dbReference type="EMBL" id="AP024169">
    <property type="protein sequence ID" value="BCN28930.1"/>
    <property type="molecule type" value="Genomic_DNA"/>
</dbReference>
<organism evidence="1 2">
    <name type="scientific">Anaeromicropila herbilytica</name>
    <dbReference type="NCBI Taxonomy" id="2785025"/>
    <lineage>
        <taxon>Bacteria</taxon>
        <taxon>Bacillati</taxon>
        <taxon>Bacillota</taxon>
        <taxon>Clostridia</taxon>
        <taxon>Lachnospirales</taxon>
        <taxon>Lachnospiraceae</taxon>
        <taxon>Anaeromicropila</taxon>
    </lineage>
</organism>
<gene>
    <name evidence="1" type="ORF">bsdtb5_02250</name>
</gene>
<sequence length="86" mass="9500">MEDTKGKFPKPLCSKNQGYVLITACNTPFPFSFLCKQSQGTINAMNEFFKTSGMKKKGVITITNTFGKKCVSKAVLNKIKKISNSL</sequence>
<accession>A0A7R7EGT1</accession>
<evidence type="ECO:0000313" key="2">
    <source>
        <dbReference type="Proteomes" id="UP000595897"/>
    </source>
</evidence>
<evidence type="ECO:0000313" key="1">
    <source>
        <dbReference type="EMBL" id="BCN28930.1"/>
    </source>
</evidence>
<dbReference type="KEGG" id="ahb:bsdtb5_02250"/>
<protein>
    <submittedName>
        <fullName evidence="1">Uncharacterized protein</fullName>
    </submittedName>
</protein>
<keyword evidence="2" id="KW-1185">Reference proteome</keyword>
<name>A0A7R7EGT1_9FIRM</name>